<evidence type="ECO:0000313" key="2">
    <source>
        <dbReference type="Proteomes" id="UP001596263"/>
    </source>
</evidence>
<dbReference type="Gene3D" id="3.55.50.10">
    <property type="entry name" value="Baseplate protein-like domains"/>
    <property type="match status" value="1"/>
</dbReference>
<dbReference type="EMBL" id="JBHSKM010000044">
    <property type="protein sequence ID" value="MFC5219677.1"/>
    <property type="molecule type" value="Genomic_DNA"/>
</dbReference>
<dbReference type="SUPFAM" id="SSF69279">
    <property type="entry name" value="Phage tail proteins"/>
    <property type="match status" value="1"/>
</dbReference>
<name>A0ABW0CXT6_STRCD</name>
<sequence length="363" mass="39080">MAEGLTACDPVFTVAGRRVPDLARDCLALTVEESTAGLRTLTAQFLAVAPRRRPNDDVVEYLDGRTLSFGSELAASLGAPGDEHVVFAGSVSALEVTFDEGDTPYVTVFAEDALMSLRMTRRSRTYRQVGDADLARRIAADHGLTAEADAPGPTYPLVHQVNESDLAFLRKRAELIGAEVWATGRTLHFATRDRRPGPRLRLAQGRELLTVTVRADLAHQRSAVRVSGYDARGRDAITSQADQAVVTAEVTGGRIGPEVLLRAVGPRADQRTRMVPLAEAEGLAWARAGMQSRARRFVTAIATSCGTPELTVGSRLTLSGVGGPFDGDGYYTTRVRHAFRRGAGGLRSHFEAERPTVNAEGSR</sequence>
<keyword evidence="2" id="KW-1185">Reference proteome</keyword>
<gene>
    <name evidence="1" type="ORF">ACFPQ9_38215</name>
</gene>
<comment type="caution">
    <text evidence="1">The sequence shown here is derived from an EMBL/GenBank/DDBJ whole genome shotgun (WGS) entry which is preliminary data.</text>
</comment>
<dbReference type="Proteomes" id="UP001596263">
    <property type="component" value="Unassembled WGS sequence"/>
</dbReference>
<protein>
    <submittedName>
        <fullName evidence="1">Phage late control D family protein</fullName>
    </submittedName>
</protein>
<dbReference type="Gene3D" id="2.30.110.50">
    <property type="match status" value="1"/>
</dbReference>
<dbReference type="Pfam" id="PF05954">
    <property type="entry name" value="Phage_GPD"/>
    <property type="match status" value="1"/>
</dbReference>
<dbReference type="RefSeq" id="WP_380863649.1">
    <property type="nucleotide sequence ID" value="NZ_JBHSKM010000044.1"/>
</dbReference>
<reference evidence="2" key="1">
    <citation type="journal article" date="2019" name="Int. J. Syst. Evol. Microbiol.">
        <title>The Global Catalogue of Microorganisms (GCM) 10K type strain sequencing project: providing services to taxonomists for standard genome sequencing and annotation.</title>
        <authorList>
            <consortium name="The Broad Institute Genomics Platform"/>
            <consortium name="The Broad Institute Genome Sequencing Center for Infectious Disease"/>
            <person name="Wu L."/>
            <person name="Ma J."/>
        </authorList>
    </citation>
    <scope>NUCLEOTIDE SEQUENCE [LARGE SCALE GENOMIC DNA]</scope>
    <source>
        <strain evidence="2">KCTC 42586</strain>
    </source>
</reference>
<proteinExistence type="predicted"/>
<accession>A0ABW0CXT6</accession>
<organism evidence="1 2">
    <name type="scientific">Streptomyces coerulescens</name>
    <dbReference type="NCBI Taxonomy" id="29304"/>
    <lineage>
        <taxon>Bacteria</taxon>
        <taxon>Bacillati</taxon>
        <taxon>Actinomycetota</taxon>
        <taxon>Actinomycetes</taxon>
        <taxon>Kitasatosporales</taxon>
        <taxon>Streptomycetaceae</taxon>
        <taxon>Streptomyces</taxon>
    </lineage>
</organism>
<evidence type="ECO:0000313" key="1">
    <source>
        <dbReference type="EMBL" id="MFC5219677.1"/>
    </source>
</evidence>
<dbReference type="Gene3D" id="4.10.220.110">
    <property type="match status" value="1"/>
</dbReference>